<comment type="caution">
    <text evidence="1">The sequence shown here is derived from an EMBL/GenBank/DDBJ whole genome shotgun (WGS) entry which is preliminary data.</text>
</comment>
<organism evidence="1 2">
    <name type="scientific">Sphaerodactylus townsendi</name>
    <dbReference type="NCBI Taxonomy" id="933632"/>
    <lineage>
        <taxon>Eukaryota</taxon>
        <taxon>Metazoa</taxon>
        <taxon>Chordata</taxon>
        <taxon>Craniata</taxon>
        <taxon>Vertebrata</taxon>
        <taxon>Euteleostomi</taxon>
        <taxon>Lepidosauria</taxon>
        <taxon>Squamata</taxon>
        <taxon>Bifurcata</taxon>
        <taxon>Gekkota</taxon>
        <taxon>Sphaerodactylidae</taxon>
        <taxon>Sphaerodactylus</taxon>
    </lineage>
</organism>
<sequence length="275" mass="30426">MSGTMLVGYSSSSSSSGSSSGSEDGSSAAAQEAAPQAGSPAALPAASIPAPRLPVPDSVLNMFSDQEETVLDDCSKHGGRVRTFAHERGNWATHIYVPYDAQEDFLDLLQILHAHAQTHVASLTAAAEFHISLSQSVILRHHWINPFVQSLKERLSSFHRFICRADQVKIYTNDTKTRTFVGLEVSSGHSQFLELVSEVDRVTEEFNLAPFYKNPSFHLSLAWCVGNLSEKLEGQCLHELQEIVDRFEDSSYFLRIHVAEVRCKSGKKVFSFPLR</sequence>
<reference evidence="1" key="1">
    <citation type="submission" date="2021-08" db="EMBL/GenBank/DDBJ databases">
        <title>The first chromosome-level gecko genome reveals the dynamic sex chromosomes of Neotropical dwarf geckos (Sphaerodactylidae: Sphaerodactylus).</title>
        <authorList>
            <person name="Pinto B.J."/>
            <person name="Keating S.E."/>
            <person name="Gamble T."/>
        </authorList>
    </citation>
    <scope>NUCLEOTIDE SEQUENCE</scope>
    <source>
        <strain evidence="1">TG3544</strain>
    </source>
</reference>
<dbReference type="Proteomes" id="UP000827872">
    <property type="component" value="Linkage Group LG14"/>
</dbReference>
<keyword evidence="2" id="KW-1185">Reference proteome</keyword>
<gene>
    <name evidence="1" type="primary">USB1</name>
    <name evidence="1" type="ORF">K3G42_011579</name>
</gene>
<evidence type="ECO:0000313" key="1">
    <source>
        <dbReference type="EMBL" id="KAH7989607.1"/>
    </source>
</evidence>
<accession>A0ACB8EAP8</accession>
<name>A0ACB8EAP8_9SAUR</name>
<evidence type="ECO:0000313" key="2">
    <source>
        <dbReference type="Proteomes" id="UP000827872"/>
    </source>
</evidence>
<protein>
    <submittedName>
        <fullName evidence="1">Nuclease</fullName>
    </submittedName>
</protein>
<proteinExistence type="predicted"/>
<dbReference type="EMBL" id="CM037627">
    <property type="protein sequence ID" value="KAH7989607.1"/>
    <property type="molecule type" value="Genomic_DNA"/>
</dbReference>